<evidence type="ECO:0000259" key="7">
    <source>
        <dbReference type="PROSITE" id="PS50059"/>
    </source>
</evidence>
<keyword evidence="9" id="KW-1185">Reference proteome</keyword>
<evidence type="ECO:0000313" key="8">
    <source>
        <dbReference type="EMBL" id="RNL54959.1"/>
    </source>
</evidence>
<dbReference type="EC" id="5.2.1.8" evidence="6"/>
<dbReference type="SUPFAM" id="SSF54534">
    <property type="entry name" value="FKBP-like"/>
    <property type="match status" value="1"/>
</dbReference>
<comment type="caution">
    <text evidence="8">The sequence shown here is derived from an EMBL/GenBank/DDBJ whole genome shotgun (WGS) entry which is preliminary data.</text>
</comment>
<dbReference type="InterPro" id="IPR046357">
    <property type="entry name" value="PPIase_dom_sf"/>
</dbReference>
<evidence type="ECO:0000256" key="6">
    <source>
        <dbReference type="RuleBase" id="RU003915"/>
    </source>
</evidence>
<evidence type="ECO:0000256" key="2">
    <source>
        <dbReference type="ARBA" id="ARBA00006577"/>
    </source>
</evidence>
<gene>
    <name evidence="8" type="ORF">D7004_06005</name>
</gene>
<dbReference type="PROSITE" id="PS51257">
    <property type="entry name" value="PROKAR_LIPOPROTEIN"/>
    <property type="match status" value="1"/>
</dbReference>
<organism evidence="8 9">
    <name type="scientific">Pedobacter jejuensis</name>
    <dbReference type="NCBI Taxonomy" id="1268550"/>
    <lineage>
        <taxon>Bacteria</taxon>
        <taxon>Pseudomonadati</taxon>
        <taxon>Bacteroidota</taxon>
        <taxon>Sphingobacteriia</taxon>
        <taxon>Sphingobacteriales</taxon>
        <taxon>Sphingobacteriaceae</taxon>
        <taxon>Pedobacter</taxon>
    </lineage>
</organism>
<proteinExistence type="inferred from homology"/>
<evidence type="ECO:0000256" key="1">
    <source>
        <dbReference type="ARBA" id="ARBA00000971"/>
    </source>
</evidence>
<reference evidence="8 9" key="1">
    <citation type="submission" date="2018-10" db="EMBL/GenBank/DDBJ databases">
        <title>Genome sequencing of Pedobacter jejuensis TNB23.</title>
        <authorList>
            <person name="Cho Y.-J."/>
            <person name="Cho A."/>
            <person name="Kim O.-S."/>
        </authorList>
    </citation>
    <scope>NUCLEOTIDE SEQUENCE [LARGE SCALE GENOMIC DNA]</scope>
    <source>
        <strain evidence="8 9">TNB23</strain>
    </source>
</reference>
<dbReference type="RefSeq" id="WP_123204967.1">
    <property type="nucleotide sequence ID" value="NZ_RBEE01000009.1"/>
</dbReference>
<keyword evidence="3 5" id="KW-0697">Rotamase</keyword>
<dbReference type="Gene3D" id="3.10.50.40">
    <property type="match status" value="1"/>
</dbReference>
<dbReference type="Pfam" id="PF00254">
    <property type="entry name" value="FKBP_C"/>
    <property type="match status" value="1"/>
</dbReference>
<dbReference type="AlphaFoldDB" id="A0A3N0BZR9"/>
<protein>
    <recommendedName>
        <fullName evidence="6">Peptidyl-prolyl cis-trans isomerase</fullName>
        <ecNumber evidence="6">5.2.1.8</ecNumber>
    </recommendedName>
</protein>
<comment type="similarity">
    <text evidence="2 6">Belongs to the FKBP-type PPIase family.</text>
</comment>
<keyword evidence="4 5" id="KW-0413">Isomerase</keyword>
<dbReference type="Proteomes" id="UP000274046">
    <property type="component" value="Unassembled WGS sequence"/>
</dbReference>
<feature type="domain" description="PPIase FKBP-type" evidence="7">
    <location>
        <begin position="68"/>
        <end position="151"/>
    </location>
</feature>
<dbReference type="PANTHER" id="PTHR43811:SF19">
    <property type="entry name" value="39 KDA FK506-BINDING NUCLEAR PROTEIN"/>
    <property type="match status" value="1"/>
</dbReference>
<dbReference type="OrthoDB" id="669809at2"/>
<evidence type="ECO:0000313" key="9">
    <source>
        <dbReference type="Proteomes" id="UP000274046"/>
    </source>
</evidence>
<evidence type="ECO:0000256" key="5">
    <source>
        <dbReference type="PROSITE-ProRule" id="PRU00277"/>
    </source>
</evidence>
<dbReference type="GO" id="GO:0003755">
    <property type="term" value="F:peptidyl-prolyl cis-trans isomerase activity"/>
    <property type="evidence" value="ECO:0007669"/>
    <property type="project" value="UniProtKB-UniRule"/>
</dbReference>
<dbReference type="InterPro" id="IPR001179">
    <property type="entry name" value="PPIase_FKBP_dom"/>
</dbReference>
<dbReference type="PANTHER" id="PTHR43811">
    <property type="entry name" value="FKBP-TYPE PEPTIDYL-PROLYL CIS-TRANS ISOMERASE FKPA"/>
    <property type="match status" value="1"/>
</dbReference>
<dbReference type="PROSITE" id="PS50059">
    <property type="entry name" value="FKBP_PPIASE"/>
    <property type="match status" value="1"/>
</dbReference>
<dbReference type="EMBL" id="RBEE01000009">
    <property type="protein sequence ID" value="RNL54959.1"/>
    <property type="molecule type" value="Genomic_DNA"/>
</dbReference>
<name>A0A3N0BZR9_9SPHI</name>
<sequence length="151" mass="16596">MGNKFIKFICFSILFVATGLTSCKKDEDADKQITSFIQKNNITAVKHPSGLYYQIIKPGTGSFAYPSNTKITIKYEGRLLNGTVIDNGNNVENTFQLNQLIEGWRIGIPLIQKGGEIRLIIPSDLAYGSQATGPVPANSVLDFTIQLINVQ</sequence>
<comment type="catalytic activity">
    <reaction evidence="1 5 6">
        <text>[protein]-peptidylproline (omega=180) = [protein]-peptidylproline (omega=0)</text>
        <dbReference type="Rhea" id="RHEA:16237"/>
        <dbReference type="Rhea" id="RHEA-COMP:10747"/>
        <dbReference type="Rhea" id="RHEA-COMP:10748"/>
        <dbReference type="ChEBI" id="CHEBI:83833"/>
        <dbReference type="ChEBI" id="CHEBI:83834"/>
        <dbReference type="EC" id="5.2.1.8"/>
    </reaction>
</comment>
<evidence type="ECO:0000256" key="3">
    <source>
        <dbReference type="ARBA" id="ARBA00023110"/>
    </source>
</evidence>
<evidence type="ECO:0000256" key="4">
    <source>
        <dbReference type="ARBA" id="ARBA00023235"/>
    </source>
</evidence>
<accession>A0A3N0BZR9</accession>